<organism evidence="10 11">
    <name type="scientific">Levilactobacillus suantsaii</name>
    <dbReference type="NCBI Taxonomy" id="2292255"/>
    <lineage>
        <taxon>Bacteria</taxon>
        <taxon>Bacillati</taxon>
        <taxon>Bacillota</taxon>
        <taxon>Bacilli</taxon>
        <taxon>Lactobacillales</taxon>
        <taxon>Lactobacillaceae</taxon>
        <taxon>Levilactobacillus</taxon>
    </lineage>
</organism>
<dbReference type="GO" id="GO:0008982">
    <property type="term" value="F:protein-N(PI)-phosphohistidine-sugar phosphotransferase activity"/>
    <property type="evidence" value="ECO:0007669"/>
    <property type="project" value="InterPro"/>
</dbReference>
<evidence type="ECO:0000313" key="10">
    <source>
        <dbReference type="EMBL" id="RXI76558.1"/>
    </source>
</evidence>
<evidence type="ECO:0000256" key="7">
    <source>
        <dbReference type="ARBA" id="ARBA00023136"/>
    </source>
</evidence>
<feature type="transmembrane region" description="Helical" evidence="8">
    <location>
        <begin position="70"/>
        <end position="94"/>
    </location>
</feature>
<dbReference type="GO" id="GO:0009401">
    <property type="term" value="P:phosphoenolpyruvate-dependent sugar phosphotransferase system"/>
    <property type="evidence" value="ECO:0007669"/>
    <property type="project" value="InterPro"/>
</dbReference>
<evidence type="ECO:0000313" key="11">
    <source>
        <dbReference type="Proteomes" id="UP000290602"/>
    </source>
</evidence>
<dbReference type="Pfam" id="PF13303">
    <property type="entry name" value="PTS_EIIC_2"/>
    <property type="match status" value="1"/>
</dbReference>
<evidence type="ECO:0000256" key="4">
    <source>
        <dbReference type="ARBA" id="ARBA00022597"/>
    </source>
</evidence>
<keyword evidence="11" id="KW-1185">Reference proteome</keyword>
<keyword evidence="3" id="KW-1003">Cell membrane</keyword>
<feature type="transmembrane region" description="Helical" evidence="8">
    <location>
        <begin position="198"/>
        <end position="219"/>
    </location>
</feature>
<dbReference type="GO" id="GO:0005886">
    <property type="term" value="C:plasma membrane"/>
    <property type="evidence" value="ECO:0007669"/>
    <property type="project" value="UniProtKB-SubCell"/>
</dbReference>
<feature type="transmembrane region" description="Helical" evidence="8">
    <location>
        <begin position="6"/>
        <end position="22"/>
    </location>
</feature>
<comment type="caution">
    <text evidence="10">The sequence shown here is derived from an EMBL/GenBank/DDBJ whole genome shotgun (WGS) entry which is preliminary data.</text>
</comment>
<name>A0A4Q0VI73_9LACO</name>
<keyword evidence="4 10" id="KW-0762">Sugar transport</keyword>
<dbReference type="PANTHER" id="PTHR40063:SF1">
    <property type="entry name" value="MEMBRANE PROTEIN"/>
    <property type="match status" value="1"/>
</dbReference>
<evidence type="ECO:0000256" key="2">
    <source>
        <dbReference type="ARBA" id="ARBA00022448"/>
    </source>
</evidence>
<gene>
    <name evidence="10" type="ORF">DXH47_10415</name>
</gene>
<evidence type="ECO:0000256" key="8">
    <source>
        <dbReference type="SAM" id="Phobius"/>
    </source>
</evidence>
<dbReference type="PANTHER" id="PTHR40063">
    <property type="entry name" value="MEMBRANE PROTEIN-RELATED"/>
    <property type="match status" value="1"/>
</dbReference>
<accession>A0A4Q0VI73</accession>
<feature type="transmembrane region" description="Helical" evidence="8">
    <location>
        <begin position="34"/>
        <end position="58"/>
    </location>
</feature>
<keyword evidence="2" id="KW-0813">Transport</keyword>
<keyword evidence="6 8" id="KW-1133">Transmembrane helix</keyword>
<proteinExistence type="predicted"/>
<dbReference type="InterPro" id="IPR003352">
    <property type="entry name" value="PTS_EIIC"/>
</dbReference>
<feature type="transmembrane region" description="Helical" evidence="8">
    <location>
        <begin position="270"/>
        <end position="296"/>
    </location>
</feature>
<comment type="subcellular location">
    <subcellularLocation>
        <location evidence="1">Cell membrane</location>
        <topology evidence="1">Multi-pass membrane protein</topology>
    </subcellularLocation>
</comment>
<evidence type="ECO:0000256" key="3">
    <source>
        <dbReference type="ARBA" id="ARBA00022475"/>
    </source>
</evidence>
<feature type="transmembrane region" description="Helical" evidence="8">
    <location>
        <begin position="302"/>
        <end position="319"/>
    </location>
</feature>
<evidence type="ECO:0000256" key="5">
    <source>
        <dbReference type="ARBA" id="ARBA00022692"/>
    </source>
</evidence>
<keyword evidence="7 8" id="KW-0472">Membrane</keyword>
<dbReference type="EMBL" id="QXIL01000029">
    <property type="protein sequence ID" value="RXI76558.1"/>
    <property type="molecule type" value="Genomic_DNA"/>
</dbReference>
<feature type="transmembrane region" description="Helical" evidence="8">
    <location>
        <begin position="101"/>
        <end position="118"/>
    </location>
</feature>
<reference evidence="10 11" key="1">
    <citation type="submission" date="2018-08" db="EMBL/GenBank/DDBJ databases">
        <title>Lactobacillus suantsai sp. nov., isolated from traditional fermented suan-tsai in Taiwan.</title>
        <authorList>
            <person name="Huang C.-H."/>
        </authorList>
    </citation>
    <scope>NUCLEOTIDE SEQUENCE [LARGE SCALE GENOMIC DNA]</scope>
    <source>
        <strain evidence="10 11">BCRC 12945</strain>
    </source>
</reference>
<evidence type="ECO:0000259" key="9">
    <source>
        <dbReference type="Pfam" id="PF13303"/>
    </source>
</evidence>
<dbReference type="AlphaFoldDB" id="A0A4Q0VI73"/>
<evidence type="ECO:0000256" key="6">
    <source>
        <dbReference type="ARBA" id="ARBA00022989"/>
    </source>
</evidence>
<feature type="transmembrane region" description="Helical" evidence="8">
    <location>
        <begin position="130"/>
        <end position="159"/>
    </location>
</feature>
<sequence>MKIIFGVLVLLAVIVVMPLFTFRAPKGQRAMSALSNAACATFLPQAFLSYAIGGVFHIDFVKQIGDTMGSMGGLAVGALVPLAFGISPVFAVLLGVSLLKFKLLTAFVAAYLVSFLVKEIQKRFPDGVNLIIIVLVGPILVNLIAAVTSPGIMAVLHLIGNTIVSAETGNPLVMGAVLGAIIPLVGMTPLSSMVLTSLISLVGVPMAVGALACTGSSLLNFSFFRKMKFGDRATTLAVTIEPLTQIDIISTNPVPIFTTNAIAGAINGMVITALGLVVNVTGMATPWAGLIVVFGMNPLTKVLLAVGIILINSTLWAYIGSWAFRKFKIHTVAEIRAKDALARDKTDKTVKV</sequence>
<evidence type="ECO:0000256" key="1">
    <source>
        <dbReference type="ARBA" id="ARBA00004651"/>
    </source>
</evidence>
<dbReference type="RefSeq" id="WP_129033246.1">
    <property type="nucleotide sequence ID" value="NZ_QXIL01000029.1"/>
</dbReference>
<dbReference type="Proteomes" id="UP000290602">
    <property type="component" value="Unassembled WGS sequence"/>
</dbReference>
<protein>
    <submittedName>
        <fullName evidence="10">PTS sugar transporter subunit IIC</fullName>
    </submittedName>
</protein>
<feature type="domain" description="Phosphotransferase system EIIC" evidence="9">
    <location>
        <begin position="29"/>
        <end position="331"/>
    </location>
</feature>
<dbReference type="OrthoDB" id="400429at2"/>
<feature type="transmembrane region" description="Helical" evidence="8">
    <location>
        <begin position="171"/>
        <end position="192"/>
    </location>
</feature>
<keyword evidence="5 8" id="KW-0812">Transmembrane</keyword>